<dbReference type="Proteomes" id="UP000305541">
    <property type="component" value="Unassembled WGS sequence"/>
</dbReference>
<evidence type="ECO:0000259" key="2">
    <source>
        <dbReference type="Pfam" id="PF13038"/>
    </source>
</evidence>
<evidence type="ECO:0000313" key="4">
    <source>
        <dbReference type="Proteomes" id="UP000305541"/>
    </source>
</evidence>
<dbReference type="OrthoDB" id="9973383at2"/>
<dbReference type="AlphaFoldDB" id="A0A5R9BXJ8"/>
<name>A0A5R9BXJ8_9LACO</name>
<evidence type="ECO:0000256" key="1">
    <source>
        <dbReference type="SAM" id="Phobius"/>
    </source>
</evidence>
<dbReference type="InterPro" id="IPR025007">
    <property type="entry name" value="DUF3899"/>
</dbReference>
<protein>
    <submittedName>
        <fullName evidence="3">DUF3899 domain-containing protein</fullName>
    </submittedName>
</protein>
<reference evidence="3 4" key="1">
    <citation type="submission" date="2019-05" db="EMBL/GenBank/DDBJ databases">
        <title>The metagenome of a microbial culture collection derived from dairy environment covers the genomic content of the human microbiome.</title>
        <authorList>
            <person name="Roder T."/>
            <person name="Wuthrich D."/>
            <person name="Sattari Z."/>
            <person name="Von Ah U."/>
            <person name="Bar C."/>
            <person name="Ronchi F."/>
            <person name="Macpherson A.J."/>
            <person name="Ganal-Vonarburg S.C."/>
            <person name="Bruggmann R."/>
            <person name="Vergeres G."/>
        </authorList>
    </citation>
    <scope>NUCLEOTIDE SEQUENCE [LARGE SCALE GENOMIC DNA]</scope>
    <source>
        <strain evidence="3 4">FAM 18815</strain>
    </source>
</reference>
<dbReference type="Pfam" id="PF13038">
    <property type="entry name" value="DUF3899"/>
    <property type="match status" value="1"/>
</dbReference>
<feature type="transmembrane region" description="Helical" evidence="1">
    <location>
        <begin position="12"/>
        <end position="31"/>
    </location>
</feature>
<gene>
    <name evidence="3" type="ORF">FEZ51_03790</name>
</gene>
<feature type="transmembrane region" description="Helical" evidence="1">
    <location>
        <begin position="104"/>
        <end position="125"/>
    </location>
</feature>
<feature type="domain" description="DUF3899" evidence="2">
    <location>
        <begin position="34"/>
        <end position="124"/>
    </location>
</feature>
<feature type="transmembrane region" description="Helical" evidence="1">
    <location>
        <begin position="37"/>
        <end position="59"/>
    </location>
</feature>
<dbReference type="EMBL" id="VBTH01000005">
    <property type="protein sequence ID" value="TLQ04770.1"/>
    <property type="molecule type" value="Genomic_DNA"/>
</dbReference>
<keyword evidence="1" id="KW-1133">Transmembrane helix</keyword>
<proteinExistence type="predicted"/>
<keyword evidence="1" id="KW-0812">Transmembrane</keyword>
<accession>A0A5R9BXJ8</accession>
<organism evidence="3 4">
    <name type="scientific">Pediococcus stilesii</name>
    <dbReference type="NCBI Taxonomy" id="331679"/>
    <lineage>
        <taxon>Bacteria</taxon>
        <taxon>Bacillati</taxon>
        <taxon>Bacillota</taxon>
        <taxon>Bacilli</taxon>
        <taxon>Lactobacillales</taxon>
        <taxon>Lactobacillaceae</taxon>
        <taxon>Pediococcus</taxon>
    </lineage>
</organism>
<evidence type="ECO:0000313" key="3">
    <source>
        <dbReference type="EMBL" id="TLQ04770.1"/>
    </source>
</evidence>
<dbReference type="RefSeq" id="WP_138474064.1">
    <property type="nucleotide sequence ID" value="NZ_VBTH01000005.1"/>
</dbReference>
<comment type="caution">
    <text evidence="3">The sequence shown here is derived from an EMBL/GenBank/DDBJ whole genome shotgun (WGS) entry which is preliminary data.</text>
</comment>
<sequence length="126" mass="14049">MKTLKSISENKVKIGILVGLLVVGLVFRKSYLVSNIYFVAGMLMLFAGIISILFNAHLFSGWKLNVNRKNSEFVDDVEGTKKLSKEELAKKVAAQKNAPLKFSLVTRTFLSYALILIISSVLVSYF</sequence>
<keyword evidence="1" id="KW-0472">Membrane</keyword>